<evidence type="ECO:0000256" key="1">
    <source>
        <dbReference type="ARBA" id="ARBA00006756"/>
    </source>
</evidence>
<accession>A0A068UY84</accession>
<evidence type="ECO:0000256" key="2">
    <source>
        <dbReference type="ARBA" id="ARBA00022448"/>
    </source>
</evidence>
<dbReference type="PANTHER" id="PTHR12542:SF176">
    <property type="entry name" value="EXOCYST SUBUNIT EXO70 FAMILY PROTEIN"/>
    <property type="match status" value="1"/>
</dbReference>
<dbReference type="InParanoid" id="A0A068UY84"/>
<dbReference type="GO" id="GO:0006887">
    <property type="term" value="P:exocytosis"/>
    <property type="evidence" value="ECO:0007669"/>
    <property type="project" value="UniProtKB-KW"/>
</dbReference>
<comment type="function">
    <text evidence="3">Component of the exocyst complex.</text>
</comment>
<feature type="region of interest" description="Disordered" evidence="4">
    <location>
        <begin position="1"/>
        <end position="75"/>
    </location>
</feature>
<dbReference type="Gramene" id="CDP13386">
    <property type="protein sequence ID" value="CDP13386"/>
    <property type="gene ID" value="GSCOC_T00038303001"/>
</dbReference>
<evidence type="ECO:0000256" key="3">
    <source>
        <dbReference type="RuleBase" id="RU365026"/>
    </source>
</evidence>
<feature type="region of interest" description="Disordered" evidence="4">
    <location>
        <begin position="493"/>
        <end position="515"/>
    </location>
</feature>
<keyword evidence="2 3" id="KW-0813">Transport</keyword>
<dbReference type="InterPro" id="IPR004140">
    <property type="entry name" value="Exo70"/>
</dbReference>
<dbReference type="GO" id="GO:0090406">
    <property type="term" value="C:pollen tube"/>
    <property type="evidence" value="ECO:0007669"/>
    <property type="project" value="EnsemblPlants"/>
</dbReference>
<sequence>MQPTTTEENNRNQPPPEKFNSSVETGSTCSSITASSSPTRPQQSASQGDLSCPDQKSSFSPHSGAASGGCTSNIISNGQEDVEQVSEDVNRYADSLADDDKSNPPEVPHTVEAFSKIIESRIDNYYSHSGESARKRVKKMTEEDAFFIEAVMRLSKLTNAFSEFPPSETLNRTSFVLQKAMAFLEEEMRFLLEDSKLPPSPDSVNPNTHHHHQQRIAKNSSFSSKDKDSSDHHRQSSSMNGDHNDGEDDFPGYSPDTVTKMNRIASAMISAGYEKECCQVYSISRRSIFNQQLKKLEYDKLNMDDVWRMSWESLETEIKRWLTIVKHCSKLLFPAEKQLGETVFAHHLSLSTSIFSNLARAVVIQFLDFAGAVSLTKRSAEKLFKFLDMYETLLDLIPSIITDDDCCEHELRSEVSAAAGRLGEAAINIFLDLENSIKNDVAKTAVPGGAVHPLTRYVLNYLKYACEYKGTLEKIFEKQAGLDQNHSLCDSRPAKYTKHEESEGESSPHNLEHEASTTRFSVQVVTVMDLLDANLEAKSLLYKDPSLRYIFLMNNGRYILQKAKGSTEIHQVMGDNWCRRRSTVVRQFHKNYQRESWVRLLHSLSHEGLLVNGKVNKPTLKERFKNFNTMLEEIHKIQSTWVVSDDQLRTELRLSVAAVVIPAYRSFLGKFRQYLDSSKQIEKYIKYQPEDIEALIEELFDGNSTSMGRRR</sequence>
<feature type="domain" description="Exocyst complex subunit Exo70 C-terminal" evidence="5">
    <location>
        <begin position="319"/>
        <end position="698"/>
    </location>
</feature>
<dbReference type="OMA" id="ENECCMV"/>
<dbReference type="GO" id="GO:0005634">
    <property type="term" value="C:nucleus"/>
    <property type="evidence" value="ECO:0007669"/>
    <property type="project" value="EnsemblPlants"/>
</dbReference>
<dbReference type="GO" id="GO:0080092">
    <property type="term" value="P:regulation of pollen tube growth"/>
    <property type="evidence" value="ECO:0007669"/>
    <property type="project" value="EnsemblPlants"/>
</dbReference>
<dbReference type="FunCoup" id="A0A068UY84">
    <property type="interactions" value="2291"/>
</dbReference>
<evidence type="ECO:0000313" key="7">
    <source>
        <dbReference type="Proteomes" id="UP000295252"/>
    </source>
</evidence>
<dbReference type="GO" id="GO:0005546">
    <property type="term" value="F:phosphatidylinositol-4,5-bisphosphate binding"/>
    <property type="evidence" value="ECO:0007669"/>
    <property type="project" value="InterPro"/>
</dbReference>
<proteinExistence type="inferred from homology"/>
<dbReference type="Pfam" id="PF20669">
    <property type="entry name" value="Exo70_N"/>
    <property type="match status" value="1"/>
</dbReference>
<dbReference type="GO" id="GO:0015031">
    <property type="term" value="P:protein transport"/>
    <property type="evidence" value="ECO:0007669"/>
    <property type="project" value="UniProtKB-KW"/>
</dbReference>
<dbReference type="Proteomes" id="UP000295252">
    <property type="component" value="Chromosome III"/>
</dbReference>
<organism evidence="6 7">
    <name type="scientific">Coffea canephora</name>
    <name type="common">Robusta coffee</name>
    <dbReference type="NCBI Taxonomy" id="49390"/>
    <lineage>
        <taxon>Eukaryota</taxon>
        <taxon>Viridiplantae</taxon>
        <taxon>Streptophyta</taxon>
        <taxon>Embryophyta</taxon>
        <taxon>Tracheophyta</taxon>
        <taxon>Spermatophyta</taxon>
        <taxon>Magnoliopsida</taxon>
        <taxon>eudicotyledons</taxon>
        <taxon>Gunneridae</taxon>
        <taxon>Pentapetalae</taxon>
        <taxon>asterids</taxon>
        <taxon>lamiids</taxon>
        <taxon>Gentianales</taxon>
        <taxon>Rubiaceae</taxon>
        <taxon>Ixoroideae</taxon>
        <taxon>Gardenieae complex</taxon>
        <taxon>Bertiereae - Coffeeae clade</taxon>
        <taxon>Coffeeae</taxon>
        <taxon>Coffea</taxon>
    </lineage>
</organism>
<feature type="compositionally biased region" description="Polar residues" evidence="4">
    <location>
        <begin position="40"/>
        <end position="61"/>
    </location>
</feature>
<name>A0A068UY84_COFCA</name>
<evidence type="ECO:0000256" key="4">
    <source>
        <dbReference type="SAM" id="MobiDB-lite"/>
    </source>
</evidence>
<dbReference type="STRING" id="49390.A0A068UY84"/>
<evidence type="ECO:0000313" key="6">
    <source>
        <dbReference type="EMBL" id="CDP13386.1"/>
    </source>
</evidence>
<dbReference type="InterPro" id="IPR016159">
    <property type="entry name" value="Cullin_repeat-like_dom_sf"/>
</dbReference>
<dbReference type="InterPro" id="IPR046364">
    <property type="entry name" value="Exo70_C"/>
</dbReference>
<dbReference type="EMBL" id="HG739158">
    <property type="protein sequence ID" value="CDP13386.1"/>
    <property type="molecule type" value="Genomic_DNA"/>
</dbReference>
<feature type="region of interest" description="Disordered" evidence="4">
    <location>
        <begin position="195"/>
        <end position="256"/>
    </location>
</feature>
<protein>
    <recommendedName>
        <fullName evidence="3">Exocyst subunit Exo70 family protein</fullName>
    </recommendedName>
</protein>
<feature type="compositionally biased region" description="Low complexity" evidence="4">
    <location>
        <begin position="25"/>
        <end position="39"/>
    </location>
</feature>
<gene>
    <name evidence="6" type="ORF">GSCOC_T00038303001</name>
</gene>
<dbReference type="GO" id="GO:2000280">
    <property type="term" value="P:regulation of root development"/>
    <property type="evidence" value="ECO:0007669"/>
    <property type="project" value="EnsemblPlants"/>
</dbReference>
<feature type="compositionally biased region" description="Basic and acidic residues" evidence="4">
    <location>
        <begin position="224"/>
        <end position="234"/>
    </location>
</feature>
<dbReference type="AlphaFoldDB" id="A0A068UY84"/>
<dbReference type="Pfam" id="PF03081">
    <property type="entry name" value="Exo70_C"/>
    <property type="match status" value="1"/>
</dbReference>
<dbReference type="OrthoDB" id="1922221at2759"/>
<evidence type="ECO:0000259" key="5">
    <source>
        <dbReference type="Pfam" id="PF03081"/>
    </source>
</evidence>
<dbReference type="GO" id="GO:0000145">
    <property type="term" value="C:exocyst"/>
    <property type="evidence" value="ECO:0007669"/>
    <property type="project" value="InterPro"/>
</dbReference>
<keyword evidence="7" id="KW-1185">Reference proteome</keyword>
<reference evidence="7" key="1">
    <citation type="journal article" date="2014" name="Science">
        <title>The coffee genome provides insight into the convergent evolution of caffeine biosynthesis.</title>
        <authorList>
            <person name="Denoeud F."/>
            <person name="Carretero-Paulet L."/>
            <person name="Dereeper A."/>
            <person name="Droc G."/>
            <person name="Guyot R."/>
            <person name="Pietrella M."/>
            <person name="Zheng C."/>
            <person name="Alberti A."/>
            <person name="Anthony F."/>
            <person name="Aprea G."/>
            <person name="Aury J.M."/>
            <person name="Bento P."/>
            <person name="Bernard M."/>
            <person name="Bocs S."/>
            <person name="Campa C."/>
            <person name="Cenci A."/>
            <person name="Combes M.C."/>
            <person name="Crouzillat D."/>
            <person name="Da Silva C."/>
            <person name="Daddiego L."/>
            <person name="De Bellis F."/>
            <person name="Dussert S."/>
            <person name="Garsmeur O."/>
            <person name="Gayraud T."/>
            <person name="Guignon V."/>
            <person name="Jahn K."/>
            <person name="Jamilloux V."/>
            <person name="Joet T."/>
            <person name="Labadie K."/>
            <person name="Lan T."/>
            <person name="Leclercq J."/>
            <person name="Lepelley M."/>
            <person name="Leroy T."/>
            <person name="Li L.T."/>
            <person name="Librado P."/>
            <person name="Lopez L."/>
            <person name="Munoz A."/>
            <person name="Noel B."/>
            <person name="Pallavicini A."/>
            <person name="Perrotta G."/>
            <person name="Poncet V."/>
            <person name="Pot D."/>
            <person name="Priyono X."/>
            <person name="Rigoreau M."/>
            <person name="Rouard M."/>
            <person name="Rozas J."/>
            <person name="Tranchant-Dubreuil C."/>
            <person name="VanBuren R."/>
            <person name="Zhang Q."/>
            <person name="Andrade A.C."/>
            <person name="Argout X."/>
            <person name="Bertrand B."/>
            <person name="de Kochko A."/>
            <person name="Graziosi G."/>
            <person name="Henry R.J."/>
            <person name="Jayarama X."/>
            <person name="Ming R."/>
            <person name="Nagai C."/>
            <person name="Rounsley S."/>
            <person name="Sankoff D."/>
            <person name="Giuliano G."/>
            <person name="Albert V.A."/>
            <person name="Wincker P."/>
            <person name="Lashermes P."/>
        </authorList>
    </citation>
    <scope>NUCLEOTIDE SEQUENCE [LARGE SCALE GENOMIC DNA]</scope>
    <source>
        <strain evidence="7">cv. DH200-94</strain>
    </source>
</reference>
<dbReference type="PANTHER" id="PTHR12542">
    <property type="entry name" value="EXOCYST COMPLEX PROTEIN EXO70"/>
    <property type="match status" value="1"/>
</dbReference>
<keyword evidence="3" id="KW-0268">Exocytosis</keyword>
<dbReference type="PhylomeDB" id="A0A068UY84"/>
<dbReference type="Gene3D" id="1.20.1280.170">
    <property type="entry name" value="Exocyst complex component Exo70"/>
    <property type="match status" value="1"/>
</dbReference>
<dbReference type="SUPFAM" id="SSF74788">
    <property type="entry name" value="Cullin repeat-like"/>
    <property type="match status" value="1"/>
</dbReference>
<keyword evidence="3" id="KW-0653">Protein transport</keyword>
<comment type="similarity">
    <text evidence="1 3">Belongs to the EXO70 family.</text>
</comment>